<feature type="signal peptide" evidence="1">
    <location>
        <begin position="1"/>
        <end position="21"/>
    </location>
</feature>
<dbReference type="PANTHER" id="PTHR43798">
    <property type="entry name" value="MONOACYLGLYCEROL LIPASE"/>
    <property type="match status" value="1"/>
</dbReference>
<dbReference type="Pfam" id="PF12146">
    <property type="entry name" value="Hydrolase_4"/>
    <property type="match status" value="1"/>
</dbReference>
<dbReference type="EMBL" id="CP003837">
    <property type="protein sequence ID" value="AGH43575.1"/>
    <property type="molecule type" value="Genomic_DNA"/>
</dbReference>
<keyword evidence="1" id="KW-0732">Signal</keyword>
<sequence>MKFLLLLLIFASITTVFSVSSQPVEDKFDRFDAIYQAQLGTTRGCQTPDANMFKVCSDSLKNDGNAPYILHHNKVTEKVVVLFHGLSDSPFYLRSIAQSIHQQGINVIVALMPGHGKNHADEDMQDDKLADRWRAHVSDLVEYAASLGEQRYLGGFSTGGVLATEYILQHPEAAKGLVLFSGALALDSSVESIANIWGIQWLAKLLDGEYATQGPNPYKYPSVGRFSAFKLTEVIFSVRDLIEQGVTLNLPIFSAHSMADITTPIIGVKDLMAANKGPNSLFEISLDVDVCHADVVINQEQLSDMHYDASLLEDILPCEVPKVNPKHADMLDFLSQFLTTY</sequence>
<dbReference type="PATRIC" id="fig|1129794.4.peg.1451"/>
<dbReference type="Proteomes" id="UP000011864">
    <property type="component" value="Chromosome"/>
</dbReference>
<dbReference type="KEGG" id="gps:C427_1466"/>
<dbReference type="AlphaFoldDB" id="K6Z3P5"/>
<evidence type="ECO:0000313" key="4">
    <source>
        <dbReference type="Proteomes" id="UP000011864"/>
    </source>
</evidence>
<dbReference type="eggNOG" id="COG2267">
    <property type="taxonomic scope" value="Bacteria"/>
</dbReference>
<dbReference type="RefSeq" id="WP_007642035.1">
    <property type="nucleotide sequence ID" value="NC_020514.1"/>
</dbReference>
<reference evidence="3 4" key="1">
    <citation type="journal article" date="2013" name="Genome Announc.">
        <title>Complete Genome Sequence of Glaciecola psychrophila Strain 170T.</title>
        <authorList>
            <person name="Yin J."/>
            <person name="Chen J."/>
            <person name="Liu G."/>
            <person name="Yu Y."/>
            <person name="Song L."/>
            <person name="Wang X."/>
            <person name="Qu X."/>
        </authorList>
    </citation>
    <scope>NUCLEOTIDE SEQUENCE [LARGE SCALE GENOMIC DNA]</scope>
    <source>
        <strain evidence="3 4">170</strain>
    </source>
</reference>
<keyword evidence="4" id="KW-1185">Reference proteome</keyword>
<dbReference type="HOGENOM" id="CLU_813415_0_0_6"/>
<gene>
    <name evidence="3" type="ORF">C427_1466</name>
</gene>
<feature type="domain" description="Serine aminopeptidase S33" evidence="2">
    <location>
        <begin position="77"/>
        <end position="204"/>
    </location>
</feature>
<evidence type="ECO:0000313" key="3">
    <source>
        <dbReference type="EMBL" id="AGH43575.1"/>
    </source>
</evidence>
<dbReference type="InterPro" id="IPR029058">
    <property type="entry name" value="AB_hydrolase_fold"/>
</dbReference>
<dbReference type="STRING" id="1129794.C427_1466"/>
<dbReference type="SUPFAM" id="SSF53474">
    <property type="entry name" value="alpha/beta-Hydrolases"/>
    <property type="match status" value="1"/>
</dbReference>
<dbReference type="PANTHER" id="PTHR43798:SF33">
    <property type="entry name" value="HYDROLASE, PUTATIVE (AFU_ORTHOLOGUE AFUA_2G14860)-RELATED"/>
    <property type="match status" value="1"/>
</dbReference>
<organism evidence="3 4">
    <name type="scientific">Paraglaciecola psychrophila 170</name>
    <dbReference type="NCBI Taxonomy" id="1129794"/>
    <lineage>
        <taxon>Bacteria</taxon>
        <taxon>Pseudomonadati</taxon>
        <taxon>Pseudomonadota</taxon>
        <taxon>Gammaproteobacteria</taxon>
        <taxon>Alteromonadales</taxon>
        <taxon>Alteromonadaceae</taxon>
        <taxon>Paraglaciecola</taxon>
    </lineage>
</organism>
<proteinExistence type="predicted"/>
<dbReference type="InterPro" id="IPR022742">
    <property type="entry name" value="Hydrolase_4"/>
</dbReference>
<dbReference type="InterPro" id="IPR050266">
    <property type="entry name" value="AB_hydrolase_sf"/>
</dbReference>
<evidence type="ECO:0000259" key="2">
    <source>
        <dbReference type="Pfam" id="PF12146"/>
    </source>
</evidence>
<dbReference type="GO" id="GO:0016020">
    <property type="term" value="C:membrane"/>
    <property type="evidence" value="ECO:0007669"/>
    <property type="project" value="TreeGrafter"/>
</dbReference>
<evidence type="ECO:0000256" key="1">
    <source>
        <dbReference type="SAM" id="SignalP"/>
    </source>
</evidence>
<dbReference type="OrthoDB" id="8476759at2"/>
<feature type="chain" id="PRO_5003898038" evidence="1">
    <location>
        <begin position="22"/>
        <end position="341"/>
    </location>
</feature>
<protein>
    <submittedName>
        <fullName evidence="3">Phospholipase/Carboxylesterase</fullName>
    </submittedName>
</protein>
<name>K6Z3P5_9ALTE</name>
<accession>K6Z3P5</accession>
<dbReference type="Gene3D" id="3.40.50.1820">
    <property type="entry name" value="alpha/beta hydrolase"/>
    <property type="match status" value="1"/>
</dbReference>